<dbReference type="EMBL" id="CP045895">
    <property type="protein sequence ID" value="QQP48983.1"/>
    <property type="molecule type" value="Genomic_DNA"/>
</dbReference>
<proteinExistence type="predicted"/>
<dbReference type="AlphaFoldDB" id="A0A7T8K7D3"/>
<evidence type="ECO:0000313" key="1">
    <source>
        <dbReference type="EMBL" id="QQP48983.1"/>
    </source>
</evidence>
<dbReference type="Proteomes" id="UP000595437">
    <property type="component" value="Chromosome 6"/>
</dbReference>
<accession>A0A7T8K7D3</accession>
<keyword evidence="2" id="KW-1185">Reference proteome</keyword>
<protein>
    <submittedName>
        <fullName evidence="1">Uncharacterized protein</fullName>
    </submittedName>
</protein>
<name>A0A7T8K7D3_CALRO</name>
<evidence type="ECO:0000313" key="2">
    <source>
        <dbReference type="Proteomes" id="UP000595437"/>
    </source>
</evidence>
<sequence>MELPPTHQSWPRTFAQEILPIEIWTLLCGAFWRGRPTALLIPMWTLSRSPSLLPGPTCLPTSSRRAELLFATVLMQSLKLKEGTKNKKDCQDLFF</sequence>
<gene>
    <name evidence="1" type="ORF">FKW44_009478</name>
</gene>
<reference evidence="2" key="1">
    <citation type="submission" date="2021-01" db="EMBL/GenBank/DDBJ databases">
        <title>Caligus Genome Assembly.</title>
        <authorList>
            <person name="Gallardo-Escarate C."/>
        </authorList>
    </citation>
    <scope>NUCLEOTIDE SEQUENCE [LARGE SCALE GENOMIC DNA]</scope>
</reference>
<organism evidence="1 2">
    <name type="scientific">Caligus rogercresseyi</name>
    <name type="common">Sea louse</name>
    <dbReference type="NCBI Taxonomy" id="217165"/>
    <lineage>
        <taxon>Eukaryota</taxon>
        <taxon>Metazoa</taxon>
        <taxon>Ecdysozoa</taxon>
        <taxon>Arthropoda</taxon>
        <taxon>Crustacea</taxon>
        <taxon>Multicrustacea</taxon>
        <taxon>Hexanauplia</taxon>
        <taxon>Copepoda</taxon>
        <taxon>Siphonostomatoida</taxon>
        <taxon>Caligidae</taxon>
        <taxon>Caligus</taxon>
    </lineage>
</organism>